<evidence type="ECO:0000313" key="2">
    <source>
        <dbReference type="Proteomes" id="UP000789901"/>
    </source>
</evidence>
<reference evidence="1 2" key="1">
    <citation type="submission" date="2021-06" db="EMBL/GenBank/DDBJ databases">
        <authorList>
            <person name="Kallberg Y."/>
            <person name="Tangrot J."/>
            <person name="Rosling A."/>
        </authorList>
    </citation>
    <scope>NUCLEOTIDE SEQUENCE [LARGE SCALE GENOMIC DNA]</scope>
    <source>
        <strain evidence="1 2">120-4 pot B 10/14</strain>
    </source>
</reference>
<dbReference type="EMBL" id="CAJVQB010018761">
    <property type="protein sequence ID" value="CAG8788717.1"/>
    <property type="molecule type" value="Genomic_DNA"/>
</dbReference>
<proteinExistence type="predicted"/>
<comment type="caution">
    <text evidence="1">The sequence shown here is derived from an EMBL/GenBank/DDBJ whole genome shotgun (WGS) entry which is preliminary data.</text>
</comment>
<organism evidence="1 2">
    <name type="scientific">Gigaspora margarita</name>
    <dbReference type="NCBI Taxonomy" id="4874"/>
    <lineage>
        <taxon>Eukaryota</taxon>
        <taxon>Fungi</taxon>
        <taxon>Fungi incertae sedis</taxon>
        <taxon>Mucoromycota</taxon>
        <taxon>Glomeromycotina</taxon>
        <taxon>Glomeromycetes</taxon>
        <taxon>Diversisporales</taxon>
        <taxon>Gigasporaceae</taxon>
        <taxon>Gigaspora</taxon>
    </lineage>
</organism>
<name>A0ABN7VNR3_GIGMA</name>
<evidence type="ECO:0000313" key="1">
    <source>
        <dbReference type="EMBL" id="CAG8788717.1"/>
    </source>
</evidence>
<accession>A0ABN7VNR3</accession>
<sequence>MLLTSFLTFKRLRQPSTFTMALDGFLLLKKTLYFPQETIYNETCDEIYDKTHNETYDEVHDETYDEVHEEMYEMHKEQNLVKINGPLSHINKAIIFAIDDTFSN</sequence>
<gene>
    <name evidence="1" type="ORF">GMARGA_LOCUS20876</name>
</gene>
<dbReference type="Proteomes" id="UP000789901">
    <property type="component" value="Unassembled WGS sequence"/>
</dbReference>
<keyword evidence="2" id="KW-1185">Reference proteome</keyword>
<protein>
    <submittedName>
        <fullName evidence="1">25585_t:CDS:1</fullName>
    </submittedName>
</protein>